<keyword evidence="4" id="KW-1185">Reference proteome</keyword>
<name>A0ABV6RAE9_9MICO</name>
<comment type="pathway">
    <text evidence="1">Cofactor biosynthesis; thiamine diphosphate biosynthesis; thiamine diphosphate from thiamine phosphate: step 1/1.</text>
</comment>
<dbReference type="CDD" id="cd02194">
    <property type="entry name" value="ThiL"/>
    <property type="match status" value="1"/>
</dbReference>
<evidence type="ECO:0000259" key="2">
    <source>
        <dbReference type="Pfam" id="PF00586"/>
    </source>
</evidence>
<evidence type="ECO:0000256" key="1">
    <source>
        <dbReference type="HAMAP-Rule" id="MF_02128"/>
    </source>
</evidence>
<comment type="miscellaneous">
    <text evidence="1">Reaction mechanism of ThiL seems to utilize a direct, inline transfer of the gamma-phosphate of ATP to TMP rather than a phosphorylated enzyme intermediate.</text>
</comment>
<comment type="similarity">
    <text evidence="1">Belongs to the thiamine-monophosphate kinase family.</text>
</comment>
<dbReference type="SUPFAM" id="SSF55326">
    <property type="entry name" value="PurM N-terminal domain-like"/>
    <property type="match status" value="1"/>
</dbReference>
<dbReference type="PIRSF" id="PIRSF005303">
    <property type="entry name" value="Thiam_monoph_kin"/>
    <property type="match status" value="1"/>
</dbReference>
<feature type="binding site" evidence="1">
    <location>
        <position position="56"/>
    </location>
    <ligand>
        <name>substrate</name>
    </ligand>
</feature>
<dbReference type="Proteomes" id="UP001589793">
    <property type="component" value="Unassembled WGS sequence"/>
</dbReference>
<dbReference type="PANTHER" id="PTHR30270:SF0">
    <property type="entry name" value="THIAMINE-MONOPHOSPHATE KINASE"/>
    <property type="match status" value="1"/>
</dbReference>
<feature type="binding site" evidence="1">
    <location>
        <position position="314"/>
    </location>
    <ligand>
        <name>substrate</name>
    </ligand>
</feature>
<proteinExistence type="inferred from homology"/>
<dbReference type="EC" id="2.7.4.16" evidence="1"/>
<feature type="binding site" evidence="1">
    <location>
        <position position="78"/>
    </location>
    <ligand>
        <name>Mg(2+)</name>
        <dbReference type="ChEBI" id="CHEBI:18420"/>
        <label>3</label>
    </ligand>
</feature>
<feature type="binding site" evidence="1">
    <location>
        <begin position="125"/>
        <end position="126"/>
    </location>
    <ligand>
        <name>ATP</name>
        <dbReference type="ChEBI" id="CHEBI:30616"/>
    </ligand>
</feature>
<accession>A0ABV6RAE9</accession>
<sequence length="318" mass="31992">MPSIAHLHESGLLAAILPHFAAGPEVELGPGDDAAVVRLPSSRLVITTDALVEGADFLLPATSPESIGAKAAVQNLADVAAMGARPIAVVVALSAPPSTQLAVLEGISRGLADRCAEHGVSVVGGDLGRADQLSIAVTAVGALGEDEEPITRGGARPGDVLAIGAPLLGRSAAGLAQLLAGDLSGEHVAWHNAPAPDLSLGWGAGRGAHAMMDLSDGLVRDGGRLAAASGVRIDLSRALLAADATALAPAAHALAADPWDYVLHSAEEHAMLAAFGPGGVPEGFRPIGRVEERRPEDGDGVLLLDGATISGQGWEHFV</sequence>
<comment type="catalytic activity">
    <reaction evidence="1">
        <text>thiamine phosphate + ATP = thiamine diphosphate + ADP</text>
        <dbReference type="Rhea" id="RHEA:15913"/>
        <dbReference type="ChEBI" id="CHEBI:30616"/>
        <dbReference type="ChEBI" id="CHEBI:37575"/>
        <dbReference type="ChEBI" id="CHEBI:58937"/>
        <dbReference type="ChEBI" id="CHEBI:456216"/>
        <dbReference type="EC" id="2.7.4.16"/>
    </reaction>
</comment>
<keyword evidence="1" id="KW-0460">Magnesium</keyword>
<feature type="domain" description="PurM-like N-terminal" evidence="2">
    <location>
        <begin position="31"/>
        <end position="142"/>
    </location>
</feature>
<dbReference type="Gene3D" id="3.30.1330.10">
    <property type="entry name" value="PurM-like, N-terminal domain"/>
    <property type="match status" value="1"/>
</dbReference>
<feature type="binding site" evidence="1">
    <location>
        <position position="33"/>
    </location>
    <ligand>
        <name>Mg(2+)</name>
        <dbReference type="ChEBI" id="CHEBI:18420"/>
        <label>3</label>
    </ligand>
</feature>
<keyword evidence="1" id="KW-0547">Nucleotide-binding</keyword>
<comment type="caution">
    <text evidence="1">Lacks conserved residue(s) required for the propagation of feature annotation.</text>
</comment>
<dbReference type="InterPro" id="IPR016188">
    <property type="entry name" value="PurM-like_N"/>
</dbReference>
<dbReference type="InterPro" id="IPR036921">
    <property type="entry name" value="PurM-like_N_sf"/>
</dbReference>
<feature type="binding site" evidence="1">
    <location>
        <position position="126"/>
    </location>
    <ligand>
        <name>Mg(2+)</name>
        <dbReference type="ChEBI" id="CHEBI:18420"/>
        <label>1</label>
    </ligand>
</feature>
<keyword evidence="1 3" id="KW-0808">Transferase</keyword>
<protein>
    <recommendedName>
        <fullName evidence="1">Thiamine-monophosphate kinase</fullName>
        <shortName evidence="1">TMP kinase</shortName>
        <shortName evidence="1">Thiamine-phosphate kinase</shortName>
        <ecNumber evidence="1">2.7.4.16</ecNumber>
    </recommendedName>
</protein>
<keyword evidence="1" id="KW-0784">Thiamine biosynthesis</keyword>
<dbReference type="GO" id="GO:0009030">
    <property type="term" value="F:thiamine-phosphate kinase activity"/>
    <property type="evidence" value="ECO:0007669"/>
    <property type="project" value="UniProtKB-EC"/>
</dbReference>
<keyword evidence="1 3" id="KW-0418">Kinase</keyword>
<organism evidence="3 4">
    <name type="scientific">Brachybacterium hainanense</name>
    <dbReference type="NCBI Taxonomy" id="1541174"/>
    <lineage>
        <taxon>Bacteria</taxon>
        <taxon>Bacillati</taxon>
        <taxon>Actinomycetota</taxon>
        <taxon>Actinomycetes</taxon>
        <taxon>Micrococcales</taxon>
        <taxon>Dermabacteraceae</taxon>
        <taxon>Brachybacterium</taxon>
    </lineage>
</organism>
<dbReference type="InterPro" id="IPR006283">
    <property type="entry name" value="ThiL-like"/>
</dbReference>
<feature type="binding site" evidence="1">
    <location>
        <position position="47"/>
    </location>
    <ligand>
        <name>Mg(2+)</name>
        <dbReference type="ChEBI" id="CHEBI:18420"/>
        <label>4</label>
    </ligand>
</feature>
<comment type="caution">
    <text evidence="3">The sequence shown here is derived from an EMBL/GenBank/DDBJ whole genome shotgun (WGS) entry which is preliminary data.</text>
</comment>
<dbReference type="Pfam" id="PF00586">
    <property type="entry name" value="AIRS"/>
    <property type="match status" value="1"/>
</dbReference>
<reference evidence="3 4" key="1">
    <citation type="submission" date="2024-09" db="EMBL/GenBank/DDBJ databases">
        <authorList>
            <person name="Sun Q."/>
            <person name="Mori K."/>
        </authorList>
    </citation>
    <scope>NUCLEOTIDE SEQUENCE [LARGE SCALE GENOMIC DNA]</scope>
    <source>
        <strain evidence="3 4">CICC 10874</strain>
    </source>
</reference>
<feature type="binding site" evidence="1">
    <location>
        <position position="216"/>
    </location>
    <ligand>
        <name>Mg(2+)</name>
        <dbReference type="ChEBI" id="CHEBI:18420"/>
        <label>5</label>
    </ligand>
</feature>
<feature type="binding site" evidence="1">
    <location>
        <position position="152"/>
    </location>
    <ligand>
        <name>ATP</name>
        <dbReference type="ChEBI" id="CHEBI:30616"/>
    </ligand>
</feature>
<gene>
    <name evidence="1 3" type="primary">thiL</name>
    <name evidence="3" type="ORF">ACFFF6_05095</name>
</gene>
<keyword evidence="1" id="KW-0479">Metal-binding</keyword>
<comment type="function">
    <text evidence="1">Catalyzes the ATP-dependent phosphorylation of thiamine-monophosphate (TMP) to form thiamine-pyrophosphate (TPP), the active form of vitamin B1.</text>
</comment>
<dbReference type="RefSeq" id="WP_376978820.1">
    <property type="nucleotide sequence ID" value="NZ_JBHLSV010000005.1"/>
</dbReference>
<evidence type="ECO:0000313" key="4">
    <source>
        <dbReference type="Proteomes" id="UP001589793"/>
    </source>
</evidence>
<dbReference type="InterPro" id="IPR036676">
    <property type="entry name" value="PurM-like_C_sf"/>
</dbReference>
<feature type="binding site" evidence="1">
    <location>
        <position position="33"/>
    </location>
    <ligand>
        <name>Mg(2+)</name>
        <dbReference type="ChEBI" id="CHEBI:18420"/>
        <label>4</label>
    </ligand>
</feature>
<feature type="binding site" evidence="1">
    <location>
        <position position="213"/>
    </location>
    <ligand>
        <name>Mg(2+)</name>
        <dbReference type="ChEBI" id="CHEBI:18420"/>
        <label>3</label>
    </ligand>
</feature>
<dbReference type="NCBIfam" id="TIGR01379">
    <property type="entry name" value="thiL"/>
    <property type="match status" value="1"/>
</dbReference>
<feature type="binding site" evidence="1">
    <location>
        <position position="267"/>
    </location>
    <ligand>
        <name>substrate</name>
    </ligand>
</feature>
<feature type="binding site" evidence="1">
    <location>
        <position position="78"/>
    </location>
    <ligand>
        <name>Mg(2+)</name>
        <dbReference type="ChEBI" id="CHEBI:18420"/>
        <label>4</label>
    </ligand>
</feature>
<evidence type="ECO:0000313" key="3">
    <source>
        <dbReference type="EMBL" id="MFC0673332.1"/>
    </source>
</evidence>
<feature type="binding site" evidence="1">
    <location>
        <position position="49"/>
    </location>
    <ligand>
        <name>Mg(2+)</name>
        <dbReference type="ChEBI" id="CHEBI:18420"/>
        <label>2</label>
    </ligand>
</feature>
<feature type="binding site" evidence="1">
    <location>
        <position position="49"/>
    </location>
    <ligand>
        <name>Mg(2+)</name>
        <dbReference type="ChEBI" id="CHEBI:18420"/>
        <label>1</label>
    </ligand>
</feature>
<keyword evidence="1" id="KW-0067">ATP-binding</keyword>
<dbReference type="PANTHER" id="PTHR30270">
    <property type="entry name" value="THIAMINE-MONOPHOSPHATE KINASE"/>
    <property type="match status" value="1"/>
</dbReference>
<feature type="binding site" evidence="1">
    <location>
        <position position="215"/>
    </location>
    <ligand>
        <name>ATP</name>
        <dbReference type="ChEBI" id="CHEBI:30616"/>
    </ligand>
</feature>
<dbReference type="EMBL" id="JBHLSV010000005">
    <property type="protein sequence ID" value="MFC0673332.1"/>
    <property type="molecule type" value="Genomic_DNA"/>
</dbReference>
<dbReference type="Gene3D" id="3.90.650.10">
    <property type="entry name" value="PurM-like C-terminal domain"/>
    <property type="match status" value="1"/>
</dbReference>
<dbReference type="HAMAP" id="MF_02128">
    <property type="entry name" value="TMP_kinase"/>
    <property type="match status" value="1"/>
</dbReference>
<feature type="binding site" evidence="1">
    <location>
        <position position="48"/>
    </location>
    <ligand>
        <name>Mg(2+)</name>
        <dbReference type="ChEBI" id="CHEBI:18420"/>
        <label>1</label>
    </ligand>
</feature>
<dbReference type="SUPFAM" id="SSF56042">
    <property type="entry name" value="PurM C-terminal domain-like"/>
    <property type="match status" value="1"/>
</dbReference>
<feature type="binding site" evidence="1">
    <location>
        <position position="78"/>
    </location>
    <ligand>
        <name>Mg(2+)</name>
        <dbReference type="ChEBI" id="CHEBI:18420"/>
        <label>2</label>
    </ligand>
</feature>